<evidence type="ECO:0000313" key="5">
    <source>
        <dbReference type="EMBL" id="SLN71695.1"/>
    </source>
</evidence>
<dbReference type="AlphaFoldDB" id="A0A1X7A6D6"/>
<sequence length="226" mass="24203">MTAAPLLRFEGETLSWDGAAVLEGLNLSLARGERLVLLGRSGSGKSTLLNAIRLKLEAARPAPRLALVPQDPGLVPQLSVFHNVWMGGLDDHSAAYGLRVLLHPPARERARVAPFVERVGLAGLERRRVAALSGGQRQRTALARALMRGGDALIADEPVSAVDPRQSGDLLDALAQRFPTMVLALHDPERALAIGTRIIGIRGGHVTLDRPTRDLTPSELHALYAA</sequence>
<reference evidence="4 7" key="2">
    <citation type="submission" date="2018-03" db="EMBL/GenBank/DDBJ databases">
        <title>Genomic Encyclopedia of Archaeal and Bacterial Type Strains, Phase II (KMG-II): from individual species to whole genera.</title>
        <authorList>
            <person name="Goeker M."/>
        </authorList>
    </citation>
    <scope>NUCLEOTIDE SEQUENCE [LARGE SCALE GENOMIC DNA]</scope>
    <source>
        <strain evidence="4 7">DSM 29956</strain>
    </source>
</reference>
<dbReference type="Gene3D" id="3.40.50.300">
    <property type="entry name" value="P-loop containing nucleotide triphosphate hydrolases"/>
    <property type="match status" value="1"/>
</dbReference>
<evidence type="ECO:0000313" key="6">
    <source>
        <dbReference type="Proteomes" id="UP000193495"/>
    </source>
</evidence>
<dbReference type="InterPro" id="IPR015854">
    <property type="entry name" value="ABC_transpr_LolD-like"/>
</dbReference>
<dbReference type="RefSeq" id="WP_085897925.1">
    <property type="nucleotide sequence ID" value="NZ_FWFY01000022.1"/>
</dbReference>
<dbReference type="Proteomes" id="UP000193495">
    <property type="component" value="Unassembled WGS sequence"/>
</dbReference>
<dbReference type="SMART" id="SM00382">
    <property type="entry name" value="AAA"/>
    <property type="match status" value="1"/>
</dbReference>
<dbReference type="SUPFAM" id="SSF52540">
    <property type="entry name" value="P-loop containing nucleoside triphosphate hydrolases"/>
    <property type="match status" value="1"/>
</dbReference>
<dbReference type="EC" id="3.6.3.31" evidence="5"/>
<name>A0A1X7A6D6_9RHOB</name>
<evidence type="ECO:0000313" key="4">
    <source>
        <dbReference type="EMBL" id="PSK80353.1"/>
    </source>
</evidence>
<keyword evidence="5" id="KW-0378">Hydrolase</keyword>
<gene>
    <name evidence="5" type="primary">potA_4</name>
    <name evidence="4" type="ORF">CLV79_12427</name>
    <name evidence="5" type="ORF">LOS8367_03633</name>
</gene>
<evidence type="ECO:0000313" key="7">
    <source>
        <dbReference type="Proteomes" id="UP000240624"/>
    </source>
</evidence>
<evidence type="ECO:0000256" key="1">
    <source>
        <dbReference type="ARBA" id="ARBA00022741"/>
    </source>
</evidence>
<keyword evidence="7" id="KW-1185">Reference proteome</keyword>
<dbReference type="OrthoDB" id="9802264at2"/>
<evidence type="ECO:0000259" key="3">
    <source>
        <dbReference type="PROSITE" id="PS50893"/>
    </source>
</evidence>
<dbReference type="PANTHER" id="PTHR24220">
    <property type="entry name" value="IMPORT ATP-BINDING PROTEIN"/>
    <property type="match status" value="1"/>
</dbReference>
<dbReference type="Pfam" id="PF00005">
    <property type="entry name" value="ABC_tran"/>
    <property type="match status" value="1"/>
</dbReference>
<dbReference type="EMBL" id="FWFY01000022">
    <property type="protein sequence ID" value="SLN71695.1"/>
    <property type="molecule type" value="Genomic_DNA"/>
</dbReference>
<dbReference type="GO" id="GO:0005524">
    <property type="term" value="F:ATP binding"/>
    <property type="evidence" value="ECO:0007669"/>
    <property type="project" value="UniProtKB-KW"/>
</dbReference>
<dbReference type="GO" id="GO:0005886">
    <property type="term" value="C:plasma membrane"/>
    <property type="evidence" value="ECO:0007669"/>
    <property type="project" value="TreeGrafter"/>
</dbReference>
<dbReference type="InterPro" id="IPR003439">
    <property type="entry name" value="ABC_transporter-like_ATP-bd"/>
</dbReference>
<dbReference type="Proteomes" id="UP000240624">
    <property type="component" value="Unassembled WGS sequence"/>
</dbReference>
<dbReference type="InterPro" id="IPR003593">
    <property type="entry name" value="AAA+_ATPase"/>
</dbReference>
<keyword evidence="1" id="KW-0547">Nucleotide-binding</keyword>
<feature type="domain" description="ABC transporter" evidence="3">
    <location>
        <begin position="7"/>
        <end position="225"/>
    </location>
</feature>
<accession>A0A1X7A6D6</accession>
<keyword evidence="2 5" id="KW-0067">ATP-binding</keyword>
<dbReference type="GO" id="GO:0022857">
    <property type="term" value="F:transmembrane transporter activity"/>
    <property type="evidence" value="ECO:0007669"/>
    <property type="project" value="TreeGrafter"/>
</dbReference>
<dbReference type="EMBL" id="PYGB01000024">
    <property type="protein sequence ID" value="PSK80353.1"/>
    <property type="molecule type" value="Genomic_DNA"/>
</dbReference>
<reference evidence="5 6" key="1">
    <citation type="submission" date="2017-03" db="EMBL/GenBank/DDBJ databases">
        <authorList>
            <person name="Afonso C.L."/>
            <person name="Miller P.J."/>
            <person name="Scott M.A."/>
            <person name="Spackman E."/>
            <person name="Goraichik I."/>
            <person name="Dimitrov K.M."/>
            <person name="Suarez D.L."/>
            <person name="Swayne D.E."/>
        </authorList>
    </citation>
    <scope>NUCLEOTIDE SEQUENCE [LARGE SCALE GENOMIC DNA]</scope>
    <source>
        <strain evidence="5 6">CECT 8367</strain>
    </source>
</reference>
<evidence type="ECO:0000256" key="2">
    <source>
        <dbReference type="ARBA" id="ARBA00022840"/>
    </source>
</evidence>
<proteinExistence type="predicted"/>
<protein>
    <submittedName>
        <fullName evidence="4">Phosphonate transport system ATP-binding protein</fullName>
    </submittedName>
    <submittedName>
        <fullName evidence="5">Spermidine/putrescine import ATP-binding protein PotA</fullName>
        <ecNumber evidence="5">3.6.3.31</ecNumber>
    </submittedName>
</protein>
<dbReference type="InterPro" id="IPR027417">
    <property type="entry name" value="P-loop_NTPase"/>
</dbReference>
<dbReference type="PROSITE" id="PS50893">
    <property type="entry name" value="ABC_TRANSPORTER_2"/>
    <property type="match status" value="1"/>
</dbReference>
<dbReference type="PANTHER" id="PTHR24220:SF684">
    <property type="entry name" value="FE(3+) IONS IMPORT ATP-BINDING PROTEIN FBPC"/>
    <property type="match status" value="1"/>
</dbReference>
<dbReference type="GO" id="GO:0016887">
    <property type="term" value="F:ATP hydrolysis activity"/>
    <property type="evidence" value="ECO:0007669"/>
    <property type="project" value="InterPro"/>
</dbReference>
<organism evidence="5 6">
    <name type="scientific">Limimaricola soesokkakensis</name>
    <dbReference type="NCBI Taxonomy" id="1343159"/>
    <lineage>
        <taxon>Bacteria</taxon>
        <taxon>Pseudomonadati</taxon>
        <taxon>Pseudomonadota</taxon>
        <taxon>Alphaproteobacteria</taxon>
        <taxon>Rhodobacterales</taxon>
        <taxon>Paracoccaceae</taxon>
        <taxon>Limimaricola</taxon>
    </lineage>
</organism>